<proteinExistence type="inferred from homology"/>
<dbReference type="Pfam" id="PF00106">
    <property type="entry name" value="adh_short"/>
    <property type="match status" value="1"/>
</dbReference>
<dbReference type="PANTHER" id="PTHR24322">
    <property type="entry name" value="PKSB"/>
    <property type="match status" value="1"/>
</dbReference>
<dbReference type="SMART" id="SM00822">
    <property type="entry name" value="PKS_KR"/>
    <property type="match status" value="1"/>
</dbReference>
<gene>
    <name evidence="5" type="ORF">HGA07_10895</name>
</gene>
<protein>
    <submittedName>
        <fullName evidence="5">SDR family oxidoreductase</fullName>
    </submittedName>
</protein>
<dbReference type="InterPro" id="IPR057326">
    <property type="entry name" value="KR_dom"/>
</dbReference>
<dbReference type="Proteomes" id="UP000523447">
    <property type="component" value="Unassembled WGS sequence"/>
</dbReference>
<dbReference type="PANTHER" id="PTHR24322:SF736">
    <property type="entry name" value="RETINOL DEHYDROGENASE 10"/>
    <property type="match status" value="1"/>
</dbReference>
<dbReference type="PROSITE" id="PS00061">
    <property type="entry name" value="ADH_SHORT"/>
    <property type="match status" value="1"/>
</dbReference>
<evidence type="ECO:0000256" key="3">
    <source>
        <dbReference type="RuleBase" id="RU000363"/>
    </source>
</evidence>
<evidence type="ECO:0000256" key="1">
    <source>
        <dbReference type="ARBA" id="ARBA00006484"/>
    </source>
</evidence>
<dbReference type="RefSeq" id="WP_040720931.1">
    <property type="nucleotide sequence ID" value="NZ_CAWPHS010000078.1"/>
</dbReference>
<organism evidence="5 6">
    <name type="scientific">Nocardia veterana</name>
    <dbReference type="NCBI Taxonomy" id="132249"/>
    <lineage>
        <taxon>Bacteria</taxon>
        <taxon>Bacillati</taxon>
        <taxon>Actinomycetota</taxon>
        <taxon>Actinomycetes</taxon>
        <taxon>Mycobacteriales</taxon>
        <taxon>Nocardiaceae</taxon>
        <taxon>Nocardia</taxon>
    </lineage>
</organism>
<reference evidence="5 6" key="1">
    <citation type="submission" date="2020-04" db="EMBL/GenBank/DDBJ databases">
        <title>MicrobeNet Type strains.</title>
        <authorList>
            <person name="Nicholson A.C."/>
        </authorList>
    </citation>
    <scope>NUCLEOTIDE SEQUENCE [LARGE SCALE GENOMIC DNA]</scope>
    <source>
        <strain evidence="5 6">DSM 44445</strain>
    </source>
</reference>
<dbReference type="InterPro" id="IPR036291">
    <property type="entry name" value="NAD(P)-bd_dom_sf"/>
</dbReference>
<evidence type="ECO:0000256" key="2">
    <source>
        <dbReference type="ARBA" id="ARBA00023002"/>
    </source>
</evidence>
<dbReference type="GO" id="GO:0016616">
    <property type="term" value="F:oxidoreductase activity, acting on the CH-OH group of donors, NAD or NADP as acceptor"/>
    <property type="evidence" value="ECO:0007669"/>
    <property type="project" value="TreeGrafter"/>
</dbReference>
<dbReference type="NCBIfam" id="NF005878">
    <property type="entry name" value="PRK07825.1"/>
    <property type="match status" value="1"/>
</dbReference>
<evidence type="ECO:0000259" key="4">
    <source>
        <dbReference type="SMART" id="SM00822"/>
    </source>
</evidence>
<dbReference type="PRINTS" id="PR00080">
    <property type="entry name" value="SDRFAMILY"/>
</dbReference>
<dbReference type="Gene3D" id="3.40.50.720">
    <property type="entry name" value="NAD(P)-binding Rossmann-like Domain"/>
    <property type="match status" value="1"/>
</dbReference>
<comment type="similarity">
    <text evidence="1 3">Belongs to the short-chain dehydrogenases/reductases (SDR) family.</text>
</comment>
<evidence type="ECO:0000313" key="6">
    <source>
        <dbReference type="Proteomes" id="UP000523447"/>
    </source>
</evidence>
<accession>A0A7X6LWW2</accession>
<dbReference type="InterPro" id="IPR002347">
    <property type="entry name" value="SDR_fam"/>
</dbReference>
<dbReference type="SUPFAM" id="SSF51735">
    <property type="entry name" value="NAD(P)-binding Rossmann-fold domains"/>
    <property type="match status" value="1"/>
</dbReference>
<name>A0A7X6LWW2_9NOCA</name>
<keyword evidence="6" id="KW-1185">Reference proteome</keyword>
<keyword evidence="2" id="KW-0560">Oxidoreductase</keyword>
<dbReference type="CDD" id="cd05233">
    <property type="entry name" value="SDR_c"/>
    <property type="match status" value="1"/>
</dbReference>
<dbReference type="EMBL" id="JAAXPE010000008">
    <property type="protein sequence ID" value="NKY86130.1"/>
    <property type="molecule type" value="Genomic_DNA"/>
</dbReference>
<dbReference type="InterPro" id="IPR020904">
    <property type="entry name" value="Sc_DH/Rdtase_CS"/>
</dbReference>
<feature type="domain" description="Ketoreductase" evidence="4">
    <location>
        <begin position="9"/>
        <end position="184"/>
    </location>
</feature>
<evidence type="ECO:0000313" key="5">
    <source>
        <dbReference type="EMBL" id="NKY86130.1"/>
    </source>
</evidence>
<sequence>MSAVRLPGTVVAVTGGARGIGYAIAEQLRDAGARVALGDIDAAAVTEAGIRLGAAVAPALDVTEPDSFREFLAAVEAATGPVDVLINNAGIMPVGRFVAESDAITRRILEVNVLGVMNGTKAVLPQMLSRGRGHIVNIASLAGENPTPGMATYCAAKQAVLGFTEAMRLEYRGSGVHFSAVLPTFTRTELIAGTTPPRGLLAEPGDVARAVVRLIARPRRRVTVTRAAGVAMAFNKLTPRAFGEFTARRMGVHRIFTDEVDRAARADYDRRVGNTPSDD</sequence>
<dbReference type="PRINTS" id="PR00081">
    <property type="entry name" value="GDHRDH"/>
</dbReference>
<comment type="caution">
    <text evidence="5">The sequence shown here is derived from an EMBL/GenBank/DDBJ whole genome shotgun (WGS) entry which is preliminary data.</text>
</comment>
<dbReference type="AlphaFoldDB" id="A0A7X6LWW2"/>